<name>A0A938WPM1_9BACT</name>
<dbReference type="EMBL" id="JACJJL010000015">
    <property type="protein sequence ID" value="MBM6662054.1"/>
    <property type="molecule type" value="Genomic_DNA"/>
</dbReference>
<sequence length="100" mass="10814">MIKIYGMATCPDCTYVDEQVKGNGKYDVIDIGAHVKYMKEFLRLRDANPAFDAAKRSGAVGIPCFVLEDGTVTLRPEDAGLRSRSNEYEGAACSLDGSGC</sequence>
<accession>A0A938WPM1</accession>
<comment type="caution">
    <text evidence="1">The sequence shown here is derived from an EMBL/GenBank/DDBJ whole genome shotgun (WGS) entry which is preliminary data.</text>
</comment>
<dbReference type="Gene3D" id="3.40.30.10">
    <property type="entry name" value="Glutaredoxin"/>
    <property type="match status" value="1"/>
</dbReference>
<dbReference type="RefSeq" id="WP_205110122.1">
    <property type="nucleotide sequence ID" value="NZ_CAWUJD010000001.1"/>
</dbReference>
<dbReference type="Proteomes" id="UP000764045">
    <property type="component" value="Unassembled WGS sequence"/>
</dbReference>
<proteinExistence type="predicted"/>
<organism evidence="1 2">
    <name type="scientific">Marseilla massiliensis</name>
    <dbReference type="NCBI Taxonomy" id="1841864"/>
    <lineage>
        <taxon>Bacteria</taxon>
        <taxon>Pseudomonadati</taxon>
        <taxon>Bacteroidota</taxon>
        <taxon>Bacteroidia</taxon>
        <taxon>Bacteroidales</taxon>
        <taxon>Prevotellaceae</taxon>
        <taxon>Marseilla</taxon>
    </lineage>
</organism>
<keyword evidence="2" id="KW-1185">Reference proteome</keyword>
<gene>
    <name evidence="1" type="ORF">H6B30_09895</name>
</gene>
<dbReference type="AlphaFoldDB" id="A0A938WPM1"/>
<reference evidence="1 2" key="1">
    <citation type="journal article" date="2021" name="Sci. Rep.">
        <title>The distribution of antibiotic resistance genes in chicken gut microbiota commensals.</title>
        <authorList>
            <person name="Juricova H."/>
            <person name="Matiasovicova J."/>
            <person name="Kubasova T."/>
            <person name="Cejkova D."/>
            <person name="Rychlik I."/>
        </authorList>
    </citation>
    <scope>NUCLEOTIDE SEQUENCE [LARGE SCALE GENOMIC DNA]</scope>
    <source>
        <strain evidence="1 2">An819</strain>
    </source>
</reference>
<evidence type="ECO:0000313" key="1">
    <source>
        <dbReference type="EMBL" id="MBM6662054.1"/>
    </source>
</evidence>
<evidence type="ECO:0000313" key="2">
    <source>
        <dbReference type="Proteomes" id="UP000764045"/>
    </source>
</evidence>
<protein>
    <submittedName>
        <fullName evidence="1">Glutaredoxin-related protein</fullName>
    </submittedName>
</protein>